<comment type="subcellular location">
    <subcellularLocation>
        <location evidence="2">Membrane</location>
    </subcellularLocation>
</comment>
<sequence length="701" mass="78549">MRLHIQLFIISLITLALPWAGCQYVKETEIALRSGQEQAVQATANAIASTLTTVTWPSVVGEQVLYAHPLNMPLVIDGYHEDWPFFNQQINNFLSLKKEPMVMRLGAGGDQALYLHITYQDDRVIYQTPMQRSIFASDALLIRVQKGNEHQAYLVRTPAPGKVIAEQILIEEKQIILIPEPNIQGQWQETAQGINIELRIAHQQVGDRVAVGMVDYDFINQVQTVGALFSETVIGEDSLIAALAQPESIPYLLVTPAPHLQALLSPFASLGQEVVLVTPQGWVLALAKPKNSALDEDIAQQHVVVPYWQRTLLHWILSSSTPLPEWSLQSGRVNSEFMQHVLQNSLASQWFQGSKRYTNKVVAGTPVVQSDKVIGAVFVVNASDEIVSLTDKAWLGMIGVTFWVITLVVVVLVGYAILLSSRIRRLSRLAEQVLTAEGQLAQVFPASKQRDEIGDLSRSFKVLHQRLWDYMHYLQSLSSKLAHELRTPLAVMRSSLENLEMESSLSDSAKDYVLRAKDGADRLRHLIDAMSEAKRVEQSLAQAEPECFPLDQVVNGMVLAYQDVYPEHRLQANIQPGSYPLWGEADFIVQLLDKLVDNAVDFTPAQGLIRIALKQEQENYYLTVFNQGSSLPDSMRDQLFDSLVSVRKETSSKQHLGFGLHIAKLIVDWFQGRIMAENAEEEHGVIFTVVLPIVNRYTPVK</sequence>
<feature type="domain" description="HAMP" evidence="12">
    <location>
        <begin position="417"/>
        <end position="472"/>
    </location>
</feature>
<keyword evidence="8 10" id="KW-1133">Transmembrane helix</keyword>
<evidence type="ECO:0000259" key="12">
    <source>
        <dbReference type="PROSITE" id="PS50885"/>
    </source>
</evidence>
<dbReference type="InterPro" id="IPR005467">
    <property type="entry name" value="His_kinase_dom"/>
</dbReference>
<dbReference type="CDD" id="cd00082">
    <property type="entry name" value="HisKA"/>
    <property type="match status" value="1"/>
</dbReference>
<name>A0ABS5Z7Z0_9GAMM</name>
<reference evidence="13 14" key="1">
    <citation type="submission" date="2021-04" db="EMBL/GenBank/DDBJ databases">
        <authorList>
            <person name="Pira H."/>
            <person name="Risdian C."/>
            <person name="Wink J."/>
        </authorList>
    </citation>
    <scope>NUCLEOTIDE SEQUENCE [LARGE SCALE GENOMIC DNA]</scope>
    <source>
        <strain evidence="13 14">WH53</strain>
    </source>
</reference>
<dbReference type="Gene3D" id="6.10.340.10">
    <property type="match status" value="1"/>
</dbReference>
<feature type="domain" description="Histidine kinase" evidence="11">
    <location>
        <begin position="480"/>
        <end position="695"/>
    </location>
</feature>
<gene>
    <name evidence="13" type="ORF">KCG35_03745</name>
</gene>
<dbReference type="SMART" id="SM00387">
    <property type="entry name" value="HATPase_c"/>
    <property type="match status" value="1"/>
</dbReference>
<dbReference type="InterPro" id="IPR003594">
    <property type="entry name" value="HATPase_dom"/>
</dbReference>
<dbReference type="Proteomes" id="UP000690515">
    <property type="component" value="Unassembled WGS sequence"/>
</dbReference>
<dbReference type="InterPro" id="IPR003661">
    <property type="entry name" value="HisK_dim/P_dom"/>
</dbReference>
<keyword evidence="9" id="KW-0902">Two-component regulatory system</keyword>
<dbReference type="InterPro" id="IPR050428">
    <property type="entry name" value="TCS_sensor_his_kinase"/>
</dbReference>
<organism evidence="13 14">
    <name type="scientific">Zooshikella harenae</name>
    <dbReference type="NCBI Taxonomy" id="2827238"/>
    <lineage>
        <taxon>Bacteria</taxon>
        <taxon>Pseudomonadati</taxon>
        <taxon>Pseudomonadota</taxon>
        <taxon>Gammaproteobacteria</taxon>
        <taxon>Oceanospirillales</taxon>
        <taxon>Zooshikellaceae</taxon>
        <taxon>Zooshikella</taxon>
    </lineage>
</organism>
<dbReference type="RefSeq" id="WP_215818329.1">
    <property type="nucleotide sequence ID" value="NZ_JAGSOY010000005.1"/>
</dbReference>
<evidence type="ECO:0000256" key="8">
    <source>
        <dbReference type="ARBA" id="ARBA00022989"/>
    </source>
</evidence>
<dbReference type="Pfam" id="PF00672">
    <property type="entry name" value="HAMP"/>
    <property type="match status" value="1"/>
</dbReference>
<dbReference type="InterPro" id="IPR036890">
    <property type="entry name" value="HATPase_C_sf"/>
</dbReference>
<protein>
    <recommendedName>
        <fullName evidence="3">histidine kinase</fullName>
        <ecNumber evidence="3">2.7.13.3</ecNumber>
    </recommendedName>
</protein>
<evidence type="ECO:0000256" key="9">
    <source>
        <dbReference type="ARBA" id="ARBA00023012"/>
    </source>
</evidence>
<keyword evidence="5" id="KW-0808">Transferase</keyword>
<dbReference type="InterPro" id="IPR003660">
    <property type="entry name" value="HAMP_dom"/>
</dbReference>
<dbReference type="PROSITE" id="PS50109">
    <property type="entry name" value="HIS_KIN"/>
    <property type="match status" value="1"/>
</dbReference>
<dbReference type="SUPFAM" id="SSF47384">
    <property type="entry name" value="Homodimeric domain of signal transducing histidine kinase"/>
    <property type="match status" value="1"/>
</dbReference>
<accession>A0ABS5Z7Z0</accession>
<dbReference type="PANTHER" id="PTHR45436:SF5">
    <property type="entry name" value="SENSOR HISTIDINE KINASE TRCS"/>
    <property type="match status" value="1"/>
</dbReference>
<dbReference type="Pfam" id="PF00512">
    <property type="entry name" value="HisKA"/>
    <property type="match status" value="1"/>
</dbReference>
<keyword evidence="14" id="KW-1185">Reference proteome</keyword>
<dbReference type="SUPFAM" id="SSF55874">
    <property type="entry name" value="ATPase domain of HSP90 chaperone/DNA topoisomerase II/histidine kinase"/>
    <property type="match status" value="1"/>
</dbReference>
<dbReference type="PANTHER" id="PTHR45436">
    <property type="entry name" value="SENSOR HISTIDINE KINASE YKOH"/>
    <property type="match status" value="1"/>
</dbReference>
<keyword evidence="10" id="KW-0472">Membrane</keyword>
<dbReference type="PROSITE" id="PS50885">
    <property type="entry name" value="HAMP"/>
    <property type="match status" value="1"/>
</dbReference>
<keyword evidence="4" id="KW-0597">Phosphoprotein</keyword>
<dbReference type="EC" id="2.7.13.3" evidence="3"/>
<evidence type="ECO:0000313" key="14">
    <source>
        <dbReference type="Proteomes" id="UP000690515"/>
    </source>
</evidence>
<evidence type="ECO:0000256" key="10">
    <source>
        <dbReference type="SAM" id="Phobius"/>
    </source>
</evidence>
<evidence type="ECO:0000259" key="11">
    <source>
        <dbReference type="PROSITE" id="PS50109"/>
    </source>
</evidence>
<dbReference type="EMBL" id="JAGSOY010000005">
    <property type="protein sequence ID" value="MBU2710165.1"/>
    <property type="molecule type" value="Genomic_DNA"/>
</dbReference>
<evidence type="ECO:0000256" key="5">
    <source>
        <dbReference type="ARBA" id="ARBA00022679"/>
    </source>
</evidence>
<evidence type="ECO:0000256" key="7">
    <source>
        <dbReference type="ARBA" id="ARBA00022777"/>
    </source>
</evidence>
<evidence type="ECO:0000256" key="6">
    <source>
        <dbReference type="ARBA" id="ARBA00022692"/>
    </source>
</evidence>
<feature type="transmembrane region" description="Helical" evidence="10">
    <location>
        <begin position="393"/>
        <end position="418"/>
    </location>
</feature>
<dbReference type="Gene3D" id="1.10.287.130">
    <property type="match status" value="1"/>
</dbReference>
<evidence type="ECO:0000256" key="3">
    <source>
        <dbReference type="ARBA" id="ARBA00012438"/>
    </source>
</evidence>
<dbReference type="Pfam" id="PF02518">
    <property type="entry name" value="HATPase_c"/>
    <property type="match status" value="1"/>
</dbReference>
<proteinExistence type="predicted"/>
<evidence type="ECO:0000256" key="2">
    <source>
        <dbReference type="ARBA" id="ARBA00004370"/>
    </source>
</evidence>
<evidence type="ECO:0000313" key="13">
    <source>
        <dbReference type="EMBL" id="MBU2710165.1"/>
    </source>
</evidence>
<comment type="caution">
    <text evidence="13">The sequence shown here is derived from an EMBL/GenBank/DDBJ whole genome shotgun (WGS) entry which is preliminary data.</text>
</comment>
<keyword evidence="7" id="KW-0418">Kinase</keyword>
<evidence type="ECO:0000256" key="1">
    <source>
        <dbReference type="ARBA" id="ARBA00000085"/>
    </source>
</evidence>
<dbReference type="SMART" id="SM00304">
    <property type="entry name" value="HAMP"/>
    <property type="match status" value="1"/>
</dbReference>
<comment type="catalytic activity">
    <reaction evidence="1">
        <text>ATP + protein L-histidine = ADP + protein N-phospho-L-histidine.</text>
        <dbReference type="EC" id="2.7.13.3"/>
    </reaction>
</comment>
<evidence type="ECO:0000256" key="4">
    <source>
        <dbReference type="ARBA" id="ARBA00022553"/>
    </source>
</evidence>
<dbReference type="InterPro" id="IPR036097">
    <property type="entry name" value="HisK_dim/P_sf"/>
</dbReference>
<keyword evidence="6 10" id="KW-0812">Transmembrane</keyword>
<dbReference type="CDD" id="cd06225">
    <property type="entry name" value="HAMP"/>
    <property type="match status" value="1"/>
</dbReference>
<dbReference type="SMART" id="SM00388">
    <property type="entry name" value="HisKA"/>
    <property type="match status" value="1"/>
</dbReference>
<dbReference type="Gene3D" id="3.30.565.10">
    <property type="entry name" value="Histidine kinase-like ATPase, C-terminal domain"/>
    <property type="match status" value="1"/>
</dbReference>